<dbReference type="EC" id="6.3.2.1" evidence="8"/>
<proteinExistence type="inferred from homology"/>
<dbReference type="RefSeq" id="WP_068460175.1">
    <property type="nucleotide sequence ID" value="NZ_LMTR01000031.1"/>
</dbReference>
<dbReference type="SUPFAM" id="SSF52374">
    <property type="entry name" value="Nucleotidylyl transferase"/>
    <property type="match status" value="1"/>
</dbReference>
<evidence type="ECO:0000256" key="3">
    <source>
        <dbReference type="ARBA" id="ARBA00022598"/>
    </source>
</evidence>
<gene>
    <name evidence="8" type="primary">panC</name>
    <name evidence="9" type="ORF">APY04_0957</name>
</gene>
<accession>A0A125NVQ3</accession>
<comment type="caution">
    <text evidence="9">The sequence shown here is derived from an EMBL/GenBank/DDBJ whole genome shotgun (WGS) entry which is preliminary data.</text>
</comment>
<evidence type="ECO:0000256" key="1">
    <source>
        <dbReference type="ARBA" id="ARBA00004990"/>
    </source>
</evidence>
<dbReference type="GO" id="GO:0005829">
    <property type="term" value="C:cytosol"/>
    <property type="evidence" value="ECO:0007669"/>
    <property type="project" value="TreeGrafter"/>
</dbReference>
<dbReference type="PANTHER" id="PTHR21299">
    <property type="entry name" value="CYTIDYLATE KINASE/PANTOATE-BETA-ALANINE LIGASE"/>
    <property type="match status" value="1"/>
</dbReference>
<dbReference type="STRING" id="121290.APY04_0957"/>
<dbReference type="Pfam" id="PF02569">
    <property type="entry name" value="Pantoate_ligase"/>
    <property type="match status" value="1"/>
</dbReference>
<name>A0A125NVQ3_HYPSL</name>
<comment type="similarity">
    <text evidence="2 8">Belongs to the pantothenate synthetase family.</text>
</comment>
<dbReference type="AlphaFoldDB" id="A0A125NVQ3"/>
<comment type="miscellaneous">
    <text evidence="8">The reaction proceeds by a bi uni uni bi ping pong mechanism.</text>
</comment>
<comment type="subcellular location">
    <subcellularLocation>
        <location evidence="8">Cytoplasm</location>
    </subcellularLocation>
</comment>
<dbReference type="InterPro" id="IPR004821">
    <property type="entry name" value="Cyt_trans-like"/>
</dbReference>
<feature type="binding site" evidence="8">
    <location>
        <position position="80"/>
    </location>
    <ligand>
        <name>(R)-pantoate</name>
        <dbReference type="ChEBI" id="CHEBI:15980"/>
    </ligand>
</feature>
<dbReference type="Gene3D" id="3.30.1300.10">
    <property type="entry name" value="Pantoate-beta-alanine ligase, C-terminal domain"/>
    <property type="match status" value="1"/>
</dbReference>
<dbReference type="GO" id="GO:0005524">
    <property type="term" value="F:ATP binding"/>
    <property type="evidence" value="ECO:0007669"/>
    <property type="project" value="UniProtKB-KW"/>
</dbReference>
<evidence type="ECO:0000256" key="4">
    <source>
        <dbReference type="ARBA" id="ARBA00022655"/>
    </source>
</evidence>
<dbReference type="GO" id="GO:0015940">
    <property type="term" value="P:pantothenate biosynthetic process"/>
    <property type="evidence" value="ECO:0007669"/>
    <property type="project" value="UniProtKB-UniRule"/>
</dbReference>
<comment type="subunit">
    <text evidence="8">Homodimer.</text>
</comment>
<dbReference type="PATRIC" id="fig|121290.4.peg.3060"/>
<keyword evidence="6 8" id="KW-0067">ATP-binding</keyword>
<feature type="binding site" evidence="8">
    <location>
        <position position="195"/>
    </location>
    <ligand>
        <name>ATP</name>
        <dbReference type="ChEBI" id="CHEBI:30616"/>
    </ligand>
</feature>
<comment type="catalytic activity">
    <reaction evidence="7 8">
        <text>(R)-pantoate + beta-alanine + ATP = (R)-pantothenate + AMP + diphosphate + H(+)</text>
        <dbReference type="Rhea" id="RHEA:10912"/>
        <dbReference type="ChEBI" id="CHEBI:15378"/>
        <dbReference type="ChEBI" id="CHEBI:15980"/>
        <dbReference type="ChEBI" id="CHEBI:29032"/>
        <dbReference type="ChEBI" id="CHEBI:30616"/>
        <dbReference type="ChEBI" id="CHEBI:33019"/>
        <dbReference type="ChEBI" id="CHEBI:57966"/>
        <dbReference type="ChEBI" id="CHEBI:456215"/>
        <dbReference type="EC" id="6.3.2.1"/>
    </reaction>
</comment>
<keyword evidence="10" id="KW-1185">Reference proteome</keyword>
<dbReference type="OrthoDB" id="9773087at2"/>
<feature type="active site" description="Proton donor" evidence="8">
    <location>
        <position position="56"/>
    </location>
</feature>
<dbReference type="Proteomes" id="UP000059074">
    <property type="component" value="Unassembled WGS sequence"/>
</dbReference>
<dbReference type="NCBIfam" id="TIGR00018">
    <property type="entry name" value="panC"/>
    <property type="match status" value="1"/>
</dbReference>
<evidence type="ECO:0000313" key="9">
    <source>
        <dbReference type="EMBL" id="KWT70513.1"/>
    </source>
</evidence>
<protein>
    <recommendedName>
        <fullName evidence="8">Pantothenate synthetase</fullName>
        <shortName evidence="8">PS</shortName>
        <ecNumber evidence="8">6.3.2.1</ecNumber>
    </recommendedName>
    <alternativeName>
        <fullName evidence="8">Pantoate--beta-alanine ligase</fullName>
    </alternativeName>
    <alternativeName>
        <fullName evidence="8">Pantoate-activating enzyme</fullName>
    </alternativeName>
</protein>
<evidence type="ECO:0000256" key="7">
    <source>
        <dbReference type="ARBA" id="ARBA00048258"/>
    </source>
</evidence>
<feature type="binding site" evidence="8">
    <location>
        <begin position="49"/>
        <end position="56"/>
    </location>
    <ligand>
        <name>ATP</name>
        <dbReference type="ChEBI" id="CHEBI:30616"/>
    </ligand>
</feature>
<organism evidence="9 10">
    <name type="scientific">Hyphomicrobium sulfonivorans</name>
    <dbReference type="NCBI Taxonomy" id="121290"/>
    <lineage>
        <taxon>Bacteria</taxon>
        <taxon>Pseudomonadati</taxon>
        <taxon>Pseudomonadota</taxon>
        <taxon>Alphaproteobacteria</taxon>
        <taxon>Hyphomicrobiales</taxon>
        <taxon>Hyphomicrobiaceae</taxon>
        <taxon>Hyphomicrobium</taxon>
    </lineage>
</organism>
<dbReference type="HAMAP" id="MF_00158">
    <property type="entry name" value="PanC"/>
    <property type="match status" value="1"/>
</dbReference>
<dbReference type="PANTHER" id="PTHR21299:SF1">
    <property type="entry name" value="PANTOATE--BETA-ALANINE LIGASE"/>
    <property type="match status" value="1"/>
</dbReference>
<keyword evidence="5 8" id="KW-0547">Nucleotide-binding</keyword>
<sequence length="327" mass="35511">MPELASRTCVGEVNTVSYQIQIVRGIPELRETVRDWRRQGLSVALVPTMGALHAGHISLVRRAADLADRTIVSIFVNPTQFAPNEDLARYPRTEAADLALLGPERCDLVWTPQLADMYPEGFATRVLPAGAAAGLESDFRPHFFGGVATVCTKLFGATTPDIAIFGEKDYQQLCVIRQLVRDLNIPVEIVGAETARELDDLALSSRNVYLSTEERTIAPALARVLRDTALKAQALLQNTAAARPAPKAVPMFPEPGQPAPIHQLPALERLCEAASEQLRQAGFAKVDYVAVREADTLRPINALGARPLRVLGAAWLGTTRLIDNVPG</sequence>
<dbReference type="CDD" id="cd00560">
    <property type="entry name" value="PanC"/>
    <property type="match status" value="1"/>
</dbReference>
<reference evidence="9 10" key="1">
    <citation type="submission" date="2015-10" db="EMBL/GenBank/DDBJ databases">
        <title>Transcriptomic analysis of a linuron degrading triple-species bacterial consortium.</title>
        <authorList>
            <person name="Albers P."/>
        </authorList>
    </citation>
    <scope>NUCLEOTIDE SEQUENCE [LARGE SCALE GENOMIC DNA]</scope>
    <source>
        <strain evidence="9 10">WDL6</strain>
    </source>
</reference>
<feature type="binding site" evidence="8">
    <location>
        <begin position="166"/>
        <end position="169"/>
    </location>
    <ligand>
        <name>ATP</name>
        <dbReference type="ChEBI" id="CHEBI:30616"/>
    </ligand>
</feature>
<dbReference type="Gene3D" id="3.40.50.620">
    <property type="entry name" value="HUPs"/>
    <property type="match status" value="1"/>
</dbReference>
<comment type="function">
    <text evidence="8">Catalyzes the condensation of pantoate with beta-alanine in an ATP-dependent reaction via a pantoyl-adenylate intermediate.</text>
</comment>
<dbReference type="EMBL" id="LMTR01000031">
    <property type="protein sequence ID" value="KWT70513.1"/>
    <property type="molecule type" value="Genomic_DNA"/>
</dbReference>
<dbReference type="InterPro" id="IPR003721">
    <property type="entry name" value="Pantoate_ligase"/>
</dbReference>
<dbReference type="InterPro" id="IPR014729">
    <property type="entry name" value="Rossmann-like_a/b/a_fold"/>
</dbReference>
<evidence type="ECO:0000256" key="8">
    <source>
        <dbReference type="HAMAP-Rule" id="MF_00158"/>
    </source>
</evidence>
<keyword evidence="4 8" id="KW-0566">Pantothenate biosynthesis</keyword>
<feature type="binding site" evidence="8">
    <location>
        <begin position="203"/>
        <end position="206"/>
    </location>
    <ligand>
        <name>ATP</name>
        <dbReference type="ChEBI" id="CHEBI:30616"/>
    </ligand>
</feature>
<evidence type="ECO:0000256" key="6">
    <source>
        <dbReference type="ARBA" id="ARBA00022840"/>
    </source>
</evidence>
<evidence type="ECO:0000256" key="2">
    <source>
        <dbReference type="ARBA" id="ARBA00009256"/>
    </source>
</evidence>
<evidence type="ECO:0000313" key="10">
    <source>
        <dbReference type="Proteomes" id="UP000059074"/>
    </source>
</evidence>
<dbReference type="GO" id="GO:0004592">
    <property type="term" value="F:pantoate-beta-alanine ligase activity"/>
    <property type="evidence" value="ECO:0007669"/>
    <property type="project" value="UniProtKB-UniRule"/>
</dbReference>
<comment type="pathway">
    <text evidence="1 8">Cofactor biosynthesis; (R)-pantothenate biosynthesis; (R)-pantothenate from (R)-pantoate and beta-alanine: step 1/1.</text>
</comment>
<keyword evidence="3 8" id="KW-0436">Ligase</keyword>
<feature type="binding site" evidence="8">
    <location>
        <position position="80"/>
    </location>
    <ligand>
        <name>beta-alanine</name>
        <dbReference type="ChEBI" id="CHEBI:57966"/>
    </ligand>
</feature>
<dbReference type="InterPro" id="IPR042176">
    <property type="entry name" value="Pantoate_ligase_C"/>
</dbReference>
<dbReference type="UniPathway" id="UPA00028">
    <property type="reaction ID" value="UER00005"/>
</dbReference>
<keyword evidence="8" id="KW-0963">Cytoplasm</keyword>
<evidence type="ECO:0000256" key="5">
    <source>
        <dbReference type="ARBA" id="ARBA00022741"/>
    </source>
</evidence>
<feature type="binding site" evidence="8">
    <location>
        <position position="172"/>
    </location>
    <ligand>
        <name>(R)-pantoate</name>
        <dbReference type="ChEBI" id="CHEBI:15980"/>
    </ligand>
</feature>
<dbReference type="NCBIfam" id="TIGR00125">
    <property type="entry name" value="cyt_tran_rel"/>
    <property type="match status" value="1"/>
</dbReference>